<dbReference type="RefSeq" id="WP_221249443.1">
    <property type="nucleotide sequence ID" value="NZ_AP024355.1"/>
</dbReference>
<feature type="domain" description="Response regulatory" evidence="3">
    <location>
        <begin position="7"/>
        <end position="123"/>
    </location>
</feature>
<accession>A0ABM8HZC3</accession>
<dbReference type="PROSITE" id="PS50110">
    <property type="entry name" value="RESPONSE_REGULATORY"/>
    <property type="match status" value="1"/>
</dbReference>
<keyword evidence="5" id="KW-1185">Reference proteome</keyword>
<dbReference type="SUPFAM" id="SSF141371">
    <property type="entry name" value="PilZ domain-like"/>
    <property type="match status" value="1"/>
</dbReference>
<dbReference type="PANTHER" id="PTHR44591">
    <property type="entry name" value="STRESS RESPONSE REGULATOR PROTEIN 1"/>
    <property type="match status" value="1"/>
</dbReference>
<gene>
    <name evidence="4" type="ORF">DESUT3_31300</name>
</gene>
<dbReference type="SUPFAM" id="SSF52172">
    <property type="entry name" value="CheY-like"/>
    <property type="match status" value="1"/>
</dbReference>
<dbReference type="EMBL" id="AP024355">
    <property type="protein sequence ID" value="BCR06061.1"/>
    <property type="molecule type" value="Genomic_DNA"/>
</dbReference>
<evidence type="ECO:0000313" key="4">
    <source>
        <dbReference type="EMBL" id="BCR06061.1"/>
    </source>
</evidence>
<dbReference type="PANTHER" id="PTHR44591:SF25">
    <property type="entry name" value="CHEMOTAXIS TWO-COMPONENT RESPONSE REGULATOR"/>
    <property type="match status" value="1"/>
</dbReference>
<keyword evidence="1 2" id="KW-0597">Phosphoprotein</keyword>
<name>A0ABM8HZC3_9BACT</name>
<proteinExistence type="predicted"/>
<dbReference type="Pfam" id="PF07238">
    <property type="entry name" value="PilZ"/>
    <property type="match status" value="1"/>
</dbReference>
<dbReference type="InterPro" id="IPR009875">
    <property type="entry name" value="PilZ_domain"/>
</dbReference>
<organism evidence="4 5">
    <name type="scientific">Desulfuromonas versatilis</name>
    <dbReference type="NCBI Taxonomy" id="2802975"/>
    <lineage>
        <taxon>Bacteria</taxon>
        <taxon>Pseudomonadati</taxon>
        <taxon>Thermodesulfobacteriota</taxon>
        <taxon>Desulfuromonadia</taxon>
        <taxon>Desulfuromonadales</taxon>
        <taxon>Desulfuromonadaceae</taxon>
        <taxon>Desulfuromonas</taxon>
    </lineage>
</organism>
<dbReference type="CDD" id="cd17546">
    <property type="entry name" value="REC_hyHK_CKI1_RcsC-like"/>
    <property type="match status" value="1"/>
</dbReference>
<evidence type="ECO:0000313" key="5">
    <source>
        <dbReference type="Proteomes" id="UP001319827"/>
    </source>
</evidence>
<protein>
    <recommendedName>
        <fullName evidence="3">Response regulatory domain-containing protein</fullName>
    </recommendedName>
</protein>
<evidence type="ECO:0000259" key="3">
    <source>
        <dbReference type="PROSITE" id="PS50110"/>
    </source>
</evidence>
<dbReference type="InterPro" id="IPR050595">
    <property type="entry name" value="Bact_response_regulator"/>
</dbReference>
<dbReference type="Gene3D" id="2.40.10.220">
    <property type="entry name" value="predicted glycosyltransferase like domains"/>
    <property type="match status" value="1"/>
</dbReference>
<feature type="modified residue" description="4-aspartylphosphate" evidence="2">
    <location>
        <position position="56"/>
    </location>
</feature>
<evidence type="ECO:0000256" key="1">
    <source>
        <dbReference type="ARBA" id="ARBA00022553"/>
    </source>
</evidence>
<reference evidence="4 5" key="2">
    <citation type="journal article" date="2021" name="Int. J. Syst. Evol. Microbiol.">
        <title>Isolation and Polyphasic Characterization of Desulfuromonas versatilis sp. Nov., an Electrogenic Bacteria Capable of Versatile Metabolism Isolated from a Graphene Oxide-Reducing Enrichment Culture.</title>
        <authorList>
            <person name="Xie L."/>
            <person name="Yoshida N."/>
            <person name="Ishii S."/>
            <person name="Meng L."/>
        </authorList>
    </citation>
    <scope>NUCLEOTIDE SEQUENCE [LARGE SCALE GENOMIC DNA]</scope>
    <source>
        <strain evidence="4 5">NIT-T3</strain>
    </source>
</reference>
<dbReference type="Pfam" id="PF00072">
    <property type="entry name" value="Response_reg"/>
    <property type="match status" value="1"/>
</dbReference>
<evidence type="ECO:0000256" key="2">
    <source>
        <dbReference type="PROSITE-ProRule" id="PRU00169"/>
    </source>
</evidence>
<dbReference type="InterPro" id="IPR001789">
    <property type="entry name" value="Sig_transdc_resp-reg_receiver"/>
</dbReference>
<sequence>MNTQTKSILVIDDNKTFVMYAGLLLKRMGYEVIPTGSALEALKLLKMMAPDAVILDVNMPTMDGISLLRQIQSDPELVEVPVIMASTDSSGKTKQESRRLGAAEYLLKPLTPDSLHRAIQAVLTPDGVEKRRHFRIAFAGKVTVKSATESQELFAVNLSQGGIYLRKKEPLQVGTQVEIHIAAGERTDLRLSGMVIYKKDIYDGAFTTLPGMAIQFKTPAPQTQEELKSFINELAARDLLEEQEEVVITIQ</sequence>
<dbReference type="InterPro" id="IPR011006">
    <property type="entry name" value="CheY-like_superfamily"/>
</dbReference>
<reference evidence="4 5" key="1">
    <citation type="journal article" date="2016" name="C (Basel)">
        <title>Selective Growth of and Electricity Production by Marine Exoelectrogenic Bacteria in Self-Aggregated Hydrogel of Microbially Reduced Graphene Oxide.</title>
        <authorList>
            <person name="Yoshida N."/>
            <person name="Goto Y."/>
            <person name="Miyata Y."/>
        </authorList>
    </citation>
    <scope>NUCLEOTIDE SEQUENCE [LARGE SCALE GENOMIC DNA]</scope>
    <source>
        <strain evidence="4 5">NIT-T3</strain>
    </source>
</reference>
<dbReference type="SMART" id="SM00448">
    <property type="entry name" value="REC"/>
    <property type="match status" value="1"/>
</dbReference>
<dbReference type="Proteomes" id="UP001319827">
    <property type="component" value="Chromosome"/>
</dbReference>
<dbReference type="Gene3D" id="3.40.50.2300">
    <property type="match status" value="1"/>
</dbReference>